<comment type="subcellular location">
    <subcellularLocation>
        <location evidence="1">Membrane</location>
        <topology evidence="1">Multi-pass membrane protein</topology>
    </subcellularLocation>
</comment>
<dbReference type="InParanoid" id="A0A5F8GN63"/>
<evidence type="ECO:0000259" key="2">
    <source>
        <dbReference type="Pfam" id="PF12409"/>
    </source>
</evidence>
<keyword evidence="1" id="KW-0479">Metal-binding</keyword>
<dbReference type="Bgee" id="ENSMODG00000038819">
    <property type="expression patterns" value="Expressed in skeletal muscle tissue and 6 other cell types or tissues"/>
</dbReference>
<dbReference type="EC" id="7.2.2.-" evidence="1"/>
<comment type="caution">
    <text evidence="1">Lacks conserved residue(s) required for the propagation of feature annotation.</text>
</comment>
<keyword evidence="1" id="KW-0472">Membrane</keyword>
<keyword evidence="1" id="KW-0460">Magnesium</keyword>
<dbReference type="AlphaFoldDB" id="A0A5F8GN63"/>
<evidence type="ECO:0000313" key="4">
    <source>
        <dbReference type="Proteomes" id="UP000002280"/>
    </source>
</evidence>
<keyword evidence="1" id="KW-0812">Transmembrane</keyword>
<keyword evidence="1" id="KW-1278">Translocase</keyword>
<feature type="transmembrane region" description="Helical" evidence="1">
    <location>
        <begin position="44"/>
        <end position="63"/>
    </location>
</feature>
<proteinExistence type="inferred from homology"/>
<keyword evidence="1" id="KW-0067">ATP-binding</keyword>
<dbReference type="GO" id="GO:0005524">
    <property type="term" value="F:ATP binding"/>
    <property type="evidence" value="ECO:0007669"/>
    <property type="project" value="UniProtKB-UniRule"/>
</dbReference>
<dbReference type="InterPro" id="IPR047819">
    <property type="entry name" value="P5A-ATPase_N"/>
</dbReference>
<dbReference type="Ensembl" id="ENSMODT00000062153.1">
    <property type="protein sequence ID" value="ENSMODP00000048879.1"/>
    <property type="gene ID" value="ENSMODG00000038819.1"/>
</dbReference>
<dbReference type="STRING" id="13616.ENSMODP00000048879"/>
<dbReference type="Proteomes" id="UP000002280">
    <property type="component" value="Chromosome 8"/>
</dbReference>
<name>A0A5F8GN63_MONDO</name>
<keyword evidence="1" id="KW-0547">Nucleotide-binding</keyword>
<evidence type="ECO:0000256" key="1">
    <source>
        <dbReference type="RuleBase" id="RU362082"/>
    </source>
</evidence>
<reference evidence="3" key="2">
    <citation type="submission" date="2025-08" db="UniProtKB">
        <authorList>
            <consortium name="Ensembl"/>
        </authorList>
    </citation>
    <scope>IDENTIFICATION</scope>
</reference>
<organism evidence="3 4">
    <name type="scientific">Monodelphis domestica</name>
    <name type="common">Gray short-tailed opossum</name>
    <dbReference type="NCBI Taxonomy" id="13616"/>
    <lineage>
        <taxon>Eukaryota</taxon>
        <taxon>Metazoa</taxon>
        <taxon>Chordata</taxon>
        <taxon>Craniata</taxon>
        <taxon>Vertebrata</taxon>
        <taxon>Euteleostomi</taxon>
        <taxon>Mammalia</taxon>
        <taxon>Metatheria</taxon>
        <taxon>Didelphimorphia</taxon>
        <taxon>Didelphidae</taxon>
        <taxon>Monodelphis</taxon>
    </lineage>
</organism>
<keyword evidence="4" id="KW-1185">Reference proteome</keyword>
<reference evidence="3 4" key="1">
    <citation type="journal article" date="2007" name="Nature">
        <title>Genome of the marsupial Monodelphis domestica reveals innovation in non-coding sequences.</title>
        <authorList>
            <person name="Mikkelsen T.S."/>
            <person name="Wakefield M.J."/>
            <person name="Aken B."/>
            <person name="Amemiya C.T."/>
            <person name="Chang J.L."/>
            <person name="Duke S."/>
            <person name="Garber M."/>
            <person name="Gentles A.J."/>
            <person name="Goodstadt L."/>
            <person name="Heger A."/>
            <person name="Jurka J."/>
            <person name="Kamal M."/>
            <person name="Mauceli E."/>
            <person name="Searle S.M."/>
            <person name="Sharpe T."/>
            <person name="Baker M.L."/>
            <person name="Batzer M.A."/>
            <person name="Benos P.V."/>
            <person name="Belov K."/>
            <person name="Clamp M."/>
            <person name="Cook A."/>
            <person name="Cuff J."/>
            <person name="Das R."/>
            <person name="Davidow L."/>
            <person name="Deakin J.E."/>
            <person name="Fazzari M.J."/>
            <person name="Glass J.L."/>
            <person name="Grabherr M."/>
            <person name="Greally J.M."/>
            <person name="Gu W."/>
            <person name="Hore T.A."/>
            <person name="Huttley G.A."/>
            <person name="Kleber M."/>
            <person name="Jirtle R.L."/>
            <person name="Koina E."/>
            <person name="Lee J.T."/>
            <person name="Mahony S."/>
            <person name="Marra M.A."/>
            <person name="Miller R.D."/>
            <person name="Nicholls R.D."/>
            <person name="Oda M."/>
            <person name="Papenfuss A.T."/>
            <person name="Parra Z.E."/>
            <person name="Pollock D.D."/>
            <person name="Ray D.A."/>
            <person name="Schein J.E."/>
            <person name="Speed T.P."/>
            <person name="Thompson K."/>
            <person name="VandeBerg J.L."/>
            <person name="Wade C.M."/>
            <person name="Walker J.A."/>
            <person name="Waters P.D."/>
            <person name="Webber C."/>
            <person name="Weidman J.R."/>
            <person name="Xie X."/>
            <person name="Zody M.C."/>
            <person name="Baldwin J."/>
            <person name="Abdouelleil A."/>
            <person name="Abdulkadir J."/>
            <person name="Abebe A."/>
            <person name="Abera B."/>
            <person name="Abreu J."/>
            <person name="Acer S.C."/>
            <person name="Aftuck L."/>
            <person name="Alexander A."/>
            <person name="An P."/>
            <person name="Anderson E."/>
            <person name="Anderson S."/>
            <person name="Arachi H."/>
            <person name="Azer M."/>
            <person name="Bachantsang P."/>
            <person name="Barry A."/>
            <person name="Bayul T."/>
            <person name="Berlin A."/>
            <person name="Bessette D."/>
            <person name="Bloom T."/>
            <person name="Bloom T."/>
            <person name="Boguslavskiy L."/>
            <person name="Bonnet C."/>
            <person name="Boukhgalter B."/>
            <person name="Bourzgui I."/>
            <person name="Brown A."/>
            <person name="Cahill P."/>
            <person name="Channer S."/>
            <person name="Cheshatsang Y."/>
            <person name="Chuda L."/>
            <person name="Citroen M."/>
            <person name="Collymore A."/>
            <person name="Cooke P."/>
            <person name="Costello M."/>
            <person name="D'Aco K."/>
            <person name="Daza R."/>
            <person name="De Haan G."/>
            <person name="DeGray S."/>
            <person name="DeMaso C."/>
            <person name="Dhargay N."/>
            <person name="Dooley K."/>
            <person name="Dooley E."/>
            <person name="Doricent M."/>
            <person name="Dorje P."/>
            <person name="Dorjee K."/>
            <person name="Dupes A."/>
            <person name="Elong R."/>
            <person name="Falk J."/>
            <person name="Farina A."/>
            <person name="Faro S."/>
            <person name="Ferguson D."/>
            <person name="Fisher S."/>
            <person name="Foley C.D."/>
            <person name="Franke A."/>
            <person name="Friedrich D."/>
            <person name="Gadbois L."/>
            <person name="Gearin G."/>
            <person name="Gearin C.R."/>
            <person name="Giannoukos G."/>
            <person name="Goode T."/>
            <person name="Graham J."/>
            <person name="Grandbois E."/>
            <person name="Grewal S."/>
            <person name="Gyaltsen K."/>
            <person name="Hafez N."/>
            <person name="Hagos B."/>
            <person name="Hall J."/>
            <person name="Henson C."/>
            <person name="Hollinger A."/>
            <person name="Honan T."/>
            <person name="Huard M.D."/>
            <person name="Hughes L."/>
            <person name="Hurhula B."/>
            <person name="Husby M.E."/>
            <person name="Kamat A."/>
            <person name="Kanga B."/>
            <person name="Kashin S."/>
            <person name="Khazanovich D."/>
            <person name="Kisner P."/>
            <person name="Lance K."/>
            <person name="Lara M."/>
            <person name="Lee W."/>
            <person name="Lennon N."/>
            <person name="Letendre F."/>
            <person name="LeVine R."/>
            <person name="Lipovsky A."/>
            <person name="Liu X."/>
            <person name="Liu J."/>
            <person name="Liu S."/>
            <person name="Lokyitsang T."/>
            <person name="Lokyitsang Y."/>
            <person name="Lubonja R."/>
            <person name="Lui A."/>
            <person name="MacDonald P."/>
            <person name="Magnisalis V."/>
            <person name="Maru K."/>
            <person name="Matthews C."/>
            <person name="McCusker W."/>
            <person name="McDonough S."/>
            <person name="Mehta T."/>
            <person name="Meldrim J."/>
            <person name="Meneus L."/>
            <person name="Mihai O."/>
            <person name="Mihalev A."/>
            <person name="Mihova T."/>
            <person name="Mittelman R."/>
            <person name="Mlenga V."/>
            <person name="Montmayeur A."/>
            <person name="Mulrain L."/>
            <person name="Navidi A."/>
            <person name="Naylor J."/>
            <person name="Negash T."/>
            <person name="Nguyen T."/>
            <person name="Nguyen N."/>
            <person name="Nicol R."/>
            <person name="Norbu C."/>
            <person name="Norbu N."/>
            <person name="Novod N."/>
            <person name="O'Neill B."/>
            <person name="Osman S."/>
            <person name="Markiewicz E."/>
            <person name="Oyono O.L."/>
            <person name="Patti C."/>
            <person name="Phunkhang P."/>
            <person name="Pierre F."/>
            <person name="Priest M."/>
            <person name="Raghuraman S."/>
            <person name="Rege F."/>
            <person name="Reyes R."/>
            <person name="Rise C."/>
            <person name="Rogov P."/>
            <person name="Ross K."/>
            <person name="Ryan E."/>
            <person name="Settipalli S."/>
            <person name="Shea T."/>
            <person name="Sherpa N."/>
            <person name="Shi L."/>
            <person name="Shih D."/>
            <person name="Sparrow T."/>
            <person name="Spaulding J."/>
            <person name="Stalker J."/>
            <person name="Stange-Thomann N."/>
            <person name="Stavropoulos S."/>
            <person name="Stone C."/>
            <person name="Strader C."/>
            <person name="Tesfaye S."/>
            <person name="Thomson T."/>
            <person name="Thoulutsang Y."/>
            <person name="Thoulutsang D."/>
            <person name="Topham K."/>
            <person name="Topping I."/>
            <person name="Tsamla T."/>
            <person name="Vassiliev H."/>
            <person name="Vo A."/>
            <person name="Wangchuk T."/>
            <person name="Wangdi T."/>
            <person name="Weiand M."/>
            <person name="Wilkinson J."/>
            <person name="Wilson A."/>
            <person name="Yadav S."/>
            <person name="Young G."/>
            <person name="Yu Q."/>
            <person name="Zembek L."/>
            <person name="Zhong D."/>
            <person name="Zimmer A."/>
            <person name="Zwirko Z."/>
            <person name="Jaffe D.B."/>
            <person name="Alvarez P."/>
            <person name="Brockman W."/>
            <person name="Butler J."/>
            <person name="Chin C."/>
            <person name="Gnerre S."/>
            <person name="MacCallum I."/>
            <person name="Graves J.A."/>
            <person name="Ponting C.P."/>
            <person name="Breen M."/>
            <person name="Samollow P.B."/>
            <person name="Lander E.S."/>
            <person name="Lindblad-Toh K."/>
        </authorList>
    </citation>
    <scope>NUCLEOTIDE SEQUENCE [LARGE SCALE GENOMIC DNA]</scope>
</reference>
<protein>
    <recommendedName>
        <fullName evidence="1">Cation-transporting ATPase</fullName>
        <ecNumber evidence="1">7.2.2.-</ecNumber>
    </recommendedName>
</protein>
<accession>A0A5F8GN63</accession>
<dbReference type="GO" id="GO:0019829">
    <property type="term" value="F:ATPase-coupled monoatomic cation transmembrane transporter activity"/>
    <property type="evidence" value="ECO:0007669"/>
    <property type="project" value="UniProtKB-UniRule"/>
</dbReference>
<dbReference type="GeneTree" id="ENSGT00940000160327"/>
<evidence type="ECO:0000313" key="3">
    <source>
        <dbReference type="Ensembl" id="ENSMODP00000048879.1"/>
    </source>
</evidence>
<dbReference type="OMA" id="CLACENM"/>
<reference evidence="3" key="3">
    <citation type="submission" date="2025-09" db="UniProtKB">
        <authorList>
            <consortium name="Ensembl"/>
        </authorList>
    </citation>
    <scope>IDENTIFICATION</scope>
</reference>
<dbReference type="GO" id="GO:0046872">
    <property type="term" value="F:metal ion binding"/>
    <property type="evidence" value="ECO:0007669"/>
    <property type="project" value="UniProtKB-UniRule"/>
</dbReference>
<comment type="catalytic activity">
    <reaction evidence="1">
        <text>ATP + H2O = ADP + phosphate + H(+)</text>
        <dbReference type="Rhea" id="RHEA:13065"/>
        <dbReference type="ChEBI" id="CHEBI:15377"/>
        <dbReference type="ChEBI" id="CHEBI:15378"/>
        <dbReference type="ChEBI" id="CHEBI:30616"/>
        <dbReference type="ChEBI" id="CHEBI:43474"/>
        <dbReference type="ChEBI" id="CHEBI:456216"/>
    </reaction>
</comment>
<dbReference type="Pfam" id="PF12409">
    <property type="entry name" value="P5-ATPase"/>
    <property type="match status" value="1"/>
</dbReference>
<dbReference type="GO" id="GO:0016020">
    <property type="term" value="C:membrane"/>
    <property type="evidence" value="ECO:0007669"/>
    <property type="project" value="UniProtKB-SubCell"/>
</dbReference>
<sequence length="101" mass="11609">MKTRGFTPGGKEREFEVAREPVLRHGDREEDEVFGYQTQNVRRALCLLGSVLSCGFLMLIFYWRPQWNVWAHCAPCPLREADVVLLRTTVSSLCLACENMC</sequence>
<feature type="domain" description="P5B-type ATPase N-terminal" evidence="2">
    <location>
        <begin position="32"/>
        <end position="92"/>
    </location>
</feature>
<comment type="similarity">
    <text evidence="1">Belongs to the cation transport ATPase (P-type) (TC 3.A.3) family. Type V subfamily.</text>
</comment>
<keyword evidence="1" id="KW-1133">Transmembrane helix</keyword>